<name>A0A7W9LF64_9ACTN</name>
<gene>
    <name evidence="1" type="ORF">HD596_008285</name>
</gene>
<keyword evidence="2" id="KW-1185">Reference proteome</keyword>
<evidence type="ECO:0000313" key="1">
    <source>
        <dbReference type="EMBL" id="MBB5781529.1"/>
    </source>
</evidence>
<dbReference type="EMBL" id="JACHMB010000001">
    <property type="protein sequence ID" value="MBB5781529.1"/>
    <property type="molecule type" value="Genomic_DNA"/>
</dbReference>
<accession>A0A7W9LF64</accession>
<comment type="caution">
    <text evidence="1">The sequence shown here is derived from an EMBL/GenBank/DDBJ whole genome shotgun (WGS) entry which is preliminary data.</text>
</comment>
<sequence length="137" mass="14455">MWRLRHGLFGGVGSREVFGAAPYLVPYLLELARIARRPHRGLVMGLMVDIAVAEPYRDRFRDPAAGPEPDHAALARAAMVRHCAIIASVRGTGAAVAGEAVCTGSLCSVGRLSGWSVRSMPMSFCAILISGGAAGEH</sequence>
<organism evidence="1 2">
    <name type="scientific">Nonomuraea jabiensis</name>
    <dbReference type="NCBI Taxonomy" id="882448"/>
    <lineage>
        <taxon>Bacteria</taxon>
        <taxon>Bacillati</taxon>
        <taxon>Actinomycetota</taxon>
        <taxon>Actinomycetes</taxon>
        <taxon>Streptosporangiales</taxon>
        <taxon>Streptosporangiaceae</taxon>
        <taxon>Nonomuraea</taxon>
    </lineage>
</organism>
<evidence type="ECO:0000313" key="2">
    <source>
        <dbReference type="Proteomes" id="UP000579153"/>
    </source>
</evidence>
<proteinExistence type="predicted"/>
<reference evidence="1 2" key="1">
    <citation type="submission" date="2020-08" db="EMBL/GenBank/DDBJ databases">
        <title>Sequencing the genomes of 1000 actinobacteria strains.</title>
        <authorList>
            <person name="Klenk H.-P."/>
        </authorList>
    </citation>
    <scope>NUCLEOTIDE SEQUENCE [LARGE SCALE GENOMIC DNA]</scope>
    <source>
        <strain evidence="1 2">DSM 45507</strain>
    </source>
</reference>
<dbReference type="RefSeq" id="WP_185074815.1">
    <property type="nucleotide sequence ID" value="NZ_JACHMB010000001.1"/>
</dbReference>
<protein>
    <submittedName>
        <fullName evidence="1">Uncharacterized protein</fullName>
    </submittedName>
</protein>
<dbReference type="Proteomes" id="UP000579153">
    <property type="component" value="Unassembled WGS sequence"/>
</dbReference>
<dbReference type="AlphaFoldDB" id="A0A7W9LF64"/>